<feature type="compositionally biased region" description="Polar residues" evidence="1">
    <location>
        <begin position="184"/>
        <end position="195"/>
    </location>
</feature>
<accession>A0A6A1UYI0</accession>
<dbReference type="SUPFAM" id="SSF52151">
    <property type="entry name" value="FabD/lysophospholipase-like"/>
    <property type="match status" value="1"/>
</dbReference>
<feature type="compositionally biased region" description="Polar residues" evidence="1">
    <location>
        <begin position="231"/>
        <end position="240"/>
    </location>
</feature>
<name>A0A6A1UYI0_9ROSI</name>
<gene>
    <name evidence="2" type="ORF">CJ030_MR7G025987</name>
</gene>
<evidence type="ECO:0000313" key="2">
    <source>
        <dbReference type="EMBL" id="KAB1205494.1"/>
    </source>
</evidence>
<proteinExistence type="predicted"/>
<feature type="region of interest" description="Disordered" evidence="1">
    <location>
        <begin position="184"/>
        <end position="242"/>
    </location>
</feature>
<dbReference type="PANTHER" id="PTHR14226">
    <property type="entry name" value="NEUROPATHY TARGET ESTERASE/SWISS CHEESE D.MELANOGASTER"/>
    <property type="match status" value="1"/>
</dbReference>
<protein>
    <submittedName>
        <fullName evidence="2">Triacylglycerol lipase SDP1</fullName>
    </submittedName>
</protein>
<dbReference type="AlphaFoldDB" id="A0A6A1UYI0"/>
<evidence type="ECO:0000256" key="1">
    <source>
        <dbReference type="SAM" id="MobiDB-lite"/>
    </source>
</evidence>
<sequence>MMQLKELFNVNHFIVSQLNPHIAPLLRIKEFVRAHGGYFASKVAHIFELEVKHRCNQMLELGFPLGGLAKLFAQEWEGDVTIVMPATLSQYAKLIQNPSYVELKKAATQGRRCTWEKLAAIKANYGIELALDECVATLNHMRRLRRIAEKAAGSSRGLITAAKFSASRRIPSWNVLARENSTSSFEEDLQSVSDTSSVHRRYSGSGSSGRGPSSRFRHRRNLPDPSDTESEINSVYSSSRFGGPLMRNAATDKFAHSVPNLDNGAEQNRGLVDPNSVTLQIGVNNPYPHNGRVAAPERGSEDTEFDLDDRVPTNGFCATRTEGDLLQPEGTNNELMFNVIKEEEHDGESYENDVPECVQIDCHGHGKEIDGSSVSECGDDHVSATKV</sequence>
<dbReference type="EMBL" id="RXIC02000025">
    <property type="protein sequence ID" value="KAB1205494.1"/>
    <property type="molecule type" value="Genomic_DNA"/>
</dbReference>
<keyword evidence="3" id="KW-1185">Reference proteome</keyword>
<dbReference type="OrthoDB" id="1722694at2759"/>
<comment type="caution">
    <text evidence="2">The sequence shown here is derived from an EMBL/GenBank/DDBJ whole genome shotgun (WGS) entry which is preliminary data.</text>
</comment>
<dbReference type="Proteomes" id="UP000516437">
    <property type="component" value="Chromosome 7"/>
</dbReference>
<reference evidence="2 3" key="1">
    <citation type="journal article" date="2019" name="Plant Biotechnol. J.">
        <title>The red bayberry genome and genetic basis of sex determination.</title>
        <authorList>
            <person name="Jia H.M."/>
            <person name="Jia H.J."/>
            <person name="Cai Q.L."/>
            <person name="Wang Y."/>
            <person name="Zhao H.B."/>
            <person name="Yang W.F."/>
            <person name="Wang G.Y."/>
            <person name="Li Y.H."/>
            <person name="Zhan D.L."/>
            <person name="Shen Y.T."/>
            <person name="Niu Q.F."/>
            <person name="Chang L."/>
            <person name="Qiu J."/>
            <person name="Zhao L."/>
            <person name="Xie H.B."/>
            <person name="Fu W.Y."/>
            <person name="Jin J."/>
            <person name="Li X.W."/>
            <person name="Jiao Y."/>
            <person name="Zhou C.C."/>
            <person name="Tu T."/>
            <person name="Chai C.Y."/>
            <person name="Gao J.L."/>
            <person name="Fan L.J."/>
            <person name="van de Weg E."/>
            <person name="Wang J.Y."/>
            <person name="Gao Z.S."/>
        </authorList>
    </citation>
    <scope>NUCLEOTIDE SEQUENCE [LARGE SCALE GENOMIC DNA]</scope>
    <source>
        <tissue evidence="2">Leaves</tissue>
    </source>
</reference>
<evidence type="ECO:0000313" key="3">
    <source>
        <dbReference type="Proteomes" id="UP000516437"/>
    </source>
</evidence>
<dbReference type="PANTHER" id="PTHR14226:SF10">
    <property type="entry name" value="TRIACYLGLYCEROL LIPASE 4-RELATED"/>
    <property type="match status" value="1"/>
</dbReference>
<dbReference type="InterPro" id="IPR016035">
    <property type="entry name" value="Acyl_Trfase/lysoPLipase"/>
</dbReference>
<feature type="region of interest" description="Disordered" evidence="1">
    <location>
        <begin position="284"/>
        <end position="309"/>
    </location>
</feature>
<dbReference type="InterPro" id="IPR050301">
    <property type="entry name" value="NTE"/>
</dbReference>
<organism evidence="2 3">
    <name type="scientific">Morella rubra</name>
    <name type="common">Chinese bayberry</name>
    <dbReference type="NCBI Taxonomy" id="262757"/>
    <lineage>
        <taxon>Eukaryota</taxon>
        <taxon>Viridiplantae</taxon>
        <taxon>Streptophyta</taxon>
        <taxon>Embryophyta</taxon>
        <taxon>Tracheophyta</taxon>
        <taxon>Spermatophyta</taxon>
        <taxon>Magnoliopsida</taxon>
        <taxon>eudicotyledons</taxon>
        <taxon>Gunneridae</taxon>
        <taxon>Pentapetalae</taxon>
        <taxon>rosids</taxon>
        <taxon>fabids</taxon>
        <taxon>Fagales</taxon>
        <taxon>Myricaceae</taxon>
        <taxon>Morella</taxon>
    </lineage>
</organism>